<evidence type="ECO:0000259" key="7">
    <source>
        <dbReference type="Pfam" id="PF02525"/>
    </source>
</evidence>
<keyword evidence="9" id="KW-1185">Reference proteome</keyword>
<comment type="similarity">
    <text evidence="6">Belongs to the azoreductase type 1 family.</text>
</comment>
<gene>
    <name evidence="6" type="primary">azoR</name>
    <name evidence="8" type="ORF">GCM10022419_081140</name>
</gene>
<dbReference type="RefSeq" id="WP_345570418.1">
    <property type="nucleotide sequence ID" value="NZ_BAABDQ010000023.1"/>
</dbReference>
<keyword evidence="3 6" id="KW-0560">Oxidoreductase</keyword>
<sequence>MASLLHVDSGANRSDESISRQLTALFAGTWRAVHGSASYQYRDLAATPVPPLGTAYCALGRRVERHGLLPPARVAELIESPAEQREWELTRPLIAELLSAGTVLIGAPMYNYSIPASLKSWIDRVSFPGAFHASDTGDSLLRDTKVVVITARGGSYGPGTPRESWDFQTPYLRAYFAKQGVSDVNLSFITAEMTLAWLVPHLADFRSSAASSLATAQAEVIGLASSLSGATRSSSIADESCSPL</sequence>
<evidence type="ECO:0000313" key="8">
    <source>
        <dbReference type="EMBL" id="GAA3586692.1"/>
    </source>
</evidence>
<comment type="function">
    <text evidence="6">Quinone reductase that provides resistance to thiol-specific stress caused by electrophilic quinones.</text>
</comment>
<dbReference type="InterPro" id="IPR029039">
    <property type="entry name" value="Flavoprotein-like_sf"/>
</dbReference>
<dbReference type="EC" id="1.7.1.17" evidence="6"/>
<comment type="caution">
    <text evidence="8">The sequence shown here is derived from an EMBL/GenBank/DDBJ whole genome shotgun (WGS) entry which is preliminary data.</text>
</comment>
<evidence type="ECO:0000256" key="3">
    <source>
        <dbReference type="ARBA" id="ARBA00023002"/>
    </source>
</evidence>
<evidence type="ECO:0000256" key="2">
    <source>
        <dbReference type="ARBA" id="ARBA00022643"/>
    </source>
</evidence>
<dbReference type="InterPro" id="IPR023048">
    <property type="entry name" value="NADH:quinone_OxRdtase_FMN_depd"/>
</dbReference>
<comment type="function">
    <text evidence="6">Also exhibits azoreductase activity. Catalyzes the reductive cleavage of the azo bond in aromatic azo compounds to the corresponding amines.</text>
</comment>
<dbReference type="InterPro" id="IPR003680">
    <property type="entry name" value="Flavodoxin_fold"/>
</dbReference>
<evidence type="ECO:0000313" key="9">
    <source>
        <dbReference type="Proteomes" id="UP001500630"/>
    </source>
</evidence>
<dbReference type="Gene3D" id="3.40.50.360">
    <property type="match status" value="1"/>
</dbReference>
<comment type="catalytic activity">
    <reaction evidence="5">
        <text>N,N-dimethyl-1,4-phenylenediamine + anthranilate + 2 NAD(+) = 2-(4-dimethylaminophenyl)diazenylbenzoate + 2 NADH + 2 H(+)</text>
        <dbReference type="Rhea" id="RHEA:55872"/>
        <dbReference type="ChEBI" id="CHEBI:15378"/>
        <dbReference type="ChEBI" id="CHEBI:15783"/>
        <dbReference type="ChEBI" id="CHEBI:16567"/>
        <dbReference type="ChEBI" id="CHEBI:57540"/>
        <dbReference type="ChEBI" id="CHEBI:57945"/>
        <dbReference type="ChEBI" id="CHEBI:71579"/>
        <dbReference type="EC" id="1.7.1.17"/>
    </reaction>
    <physiologicalReaction direction="right-to-left" evidence="5">
        <dbReference type="Rhea" id="RHEA:55874"/>
    </physiologicalReaction>
</comment>
<dbReference type="EC" id="1.6.5.-" evidence="6"/>
<dbReference type="InterPro" id="IPR050104">
    <property type="entry name" value="FMN-dep_NADH:Q_OxRdtase_AzoR1"/>
</dbReference>
<evidence type="ECO:0000256" key="5">
    <source>
        <dbReference type="ARBA" id="ARBA00048542"/>
    </source>
</evidence>
<organism evidence="8 9">
    <name type="scientific">Nonomuraea rosea</name>
    <dbReference type="NCBI Taxonomy" id="638574"/>
    <lineage>
        <taxon>Bacteria</taxon>
        <taxon>Bacillati</taxon>
        <taxon>Actinomycetota</taxon>
        <taxon>Actinomycetes</taxon>
        <taxon>Streptosporangiales</taxon>
        <taxon>Streptosporangiaceae</taxon>
        <taxon>Nonomuraea</taxon>
    </lineage>
</organism>
<feature type="domain" description="Flavodoxin-like fold" evidence="7">
    <location>
        <begin position="4"/>
        <end position="189"/>
    </location>
</feature>
<dbReference type="EMBL" id="BAABDQ010000023">
    <property type="protein sequence ID" value="GAA3586692.1"/>
    <property type="molecule type" value="Genomic_DNA"/>
</dbReference>
<reference evidence="9" key="1">
    <citation type="journal article" date="2019" name="Int. J. Syst. Evol. Microbiol.">
        <title>The Global Catalogue of Microorganisms (GCM) 10K type strain sequencing project: providing services to taxonomists for standard genome sequencing and annotation.</title>
        <authorList>
            <consortium name="The Broad Institute Genomics Platform"/>
            <consortium name="The Broad Institute Genome Sequencing Center for Infectious Disease"/>
            <person name="Wu L."/>
            <person name="Ma J."/>
        </authorList>
    </citation>
    <scope>NUCLEOTIDE SEQUENCE [LARGE SCALE GENOMIC DNA]</scope>
    <source>
        <strain evidence="9">JCM 17326</strain>
    </source>
</reference>
<evidence type="ECO:0000256" key="4">
    <source>
        <dbReference type="ARBA" id="ARBA00023027"/>
    </source>
</evidence>
<comment type="subunit">
    <text evidence="6">Homodimer.</text>
</comment>
<keyword evidence="4 6" id="KW-0520">NAD</keyword>
<accession>A0ABP6YP31</accession>
<evidence type="ECO:0000256" key="1">
    <source>
        <dbReference type="ARBA" id="ARBA00022630"/>
    </source>
</evidence>
<dbReference type="HAMAP" id="MF_01216">
    <property type="entry name" value="Azoreductase_type1"/>
    <property type="match status" value="1"/>
</dbReference>
<comment type="cofactor">
    <cofactor evidence="6">
        <name>FMN</name>
        <dbReference type="ChEBI" id="CHEBI:58210"/>
    </cofactor>
    <text evidence="6">Binds 1 FMN per subunit.</text>
</comment>
<proteinExistence type="inferred from homology"/>
<evidence type="ECO:0000256" key="6">
    <source>
        <dbReference type="HAMAP-Rule" id="MF_01216"/>
    </source>
</evidence>
<dbReference type="PANTHER" id="PTHR43741">
    <property type="entry name" value="FMN-DEPENDENT NADH-AZOREDUCTASE 1"/>
    <property type="match status" value="1"/>
</dbReference>
<protein>
    <recommendedName>
        <fullName evidence="6">FMN dependent NADH:quinone oxidoreductase</fullName>
        <ecNumber evidence="6">1.6.5.-</ecNumber>
    </recommendedName>
    <alternativeName>
        <fullName evidence="6">Azo-dye reductase</fullName>
    </alternativeName>
    <alternativeName>
        <fullName evidence="6">FMN-dependent NADH-azo compound oxidoreductase</fullName>
    </alternativeName>
    <alternativeName>
        <fullName evidence="6">FMN-dependent NADH-azoreductase</fullName>
        <ecNumber evidence="6">1.7.1.17</ecNumber>
    </alternativeName>
</protein>
<feature type="binding site" evidence="6">
    <location>
        <begin position="17"/>
        <end position="19"/>
    </location>
    <ligand>
        <name>FMN</name>
        <dbReference type="ChEBI" id="CHEBI:58210"/>
    </ligand>
</feature>
<keyword evidence="2 6" id="KW-0288">FMN</keyword>
<dbReference type="PANTHER" id="PTHR43741:SF4">
    <property type="entry name" value="FMN-DEPENDENT NADH:QUINONE OXIDOREDUCTASE"/>
    <property type="match status" value="1"/>
</dbReference>
<comment type="catalytic activity">
    <reaction evidence="6">
        <text>2 a quinone + NADH + H(+) = 2 a 1,4-benzosemiquinone + NAD(+)</text>
        <dbReference type="Rhea" id="RHEA:65952"/>
        <dbReference type="ChEBI" id="CHEBI:15378"/>
        <dbReference type="ChEBI" id="CHEBI:57540"/>
        <dbReference type="ChEBI" id="CHEBI:57945"/>
        <dbReference type="ChEBI" id="CHEBI:132124"/>
        <dbReference type="ChEBI" id="CHEBI:134225"/>
    </reaction>
</comment>
<comment type="caution">
    <text evidence="6">Lacks conserved residue(s) required for the propagation of feature annotation.</text>
</comment>
<dbReference type="Proteomes" id="UP001500630">
    <property type="component" value="Unassembled WGS sequence"/>
</dbReference>
<dbReference type="SUPFAM" id="SSF52218">
    <property type="entry name" value="Flavoproteins"/>
    <property type="match status" value="1"/>
</dbReference>
<dbReference type="Pfam" id="PF02525">
    <property type="entry name" value="Flavodoxin_2"/>
    <property type="match status" value="1"/>
</dbReference>
<keyword evidence="1 6" id="KW-0285">Flavoprotein</keyword>
<name>A0ABP6YP31_9ACTN</name>